<comment type="caution">
    <text evidence="2">The sequence shown here is derived from an EMBL/GenBank/DDBJ whole genome shotgun (WGS) entry which is preliminary data.</text>
</comment>
<organism evidence="2 3">
    <name type="scientific">Paenibacillus vulneris</name>
    <dbReference type="NCBI Taxonomy" id="1133364"/>
    <lineage>
        <taxon>Bacteria</taxon>
        <taxon>Bacillati</taxon>
        <taxon>Bacillota</taxon>
        <taxon>Bacilli</taxon>
        <taxon>Bacillales</taxon>
        <taxon>Paenibacillaceae</taxon>
        <taxon>Paenibacillus</taxon>
    </lineage>
</organism>
<keyword evidence="1" id="KW-0812">Transmembrane</keyword>
<accession>A0ABW3URS5</accession>
<keyword evidence="1" id="KW-1133">Transmembrane helix</keyword>
<evidence type="ECO:0000256" key="1">
    <source>
        <dbReference type="SAM" id="Phobius"/>
    </source>
</evidence>
<feature type="transmembrane region" description="Helical" evidence="1">
    <location>
        <begin position="52"/>
        <end position="76"/>
    </location>
</feature>
<dbReference type="RefSeq" id="WP_345589106.1">
    <property type="nucleotide sequence ID" value="NZ_BAABJG010000015.1"/>
</dbReference>
<dbReference type="EMBL" id="JBHTLU010000031">
    <property type="protein sequence ID" value="MFD1223086.1"/>
    <property type="molecule type" value="Genomic_DNA"/>
</dbReference>
<evidence type="ECO:0008006" key="4">
    <source>
        <dbReference type="Google" id="ProtNLM"/>
    </source>
</evidence>
<keyword evidence="3" id="KW-1185">Reference proteome</keyword>
<sequence>MNNDSNVNHLIRRMRETAWPEADLTDRVMQQVYAFHKAQGLQKRNRLKVMPVWVACVLLFAAAASVSAATIFHASWNGVQINILHNGGHEASHTEKNAVSYRYKLEAALSRSTAIWKTVSTEEAENQWAYSLLRPQASPFTLVQSFGVVPLDNNYRVKSADEWWLGGFYDLYQWEQQDIVVRQQLDGDMTKALKDGELTMSITFQDAPWENVEADNDTLAMFTANEYENLLVIKYKTADRKVISLEITGDLSKEDLLKLAKTYMVK</sequence>
<evidence type="ECO:0000313" key="3">
    <source>
        <dbReference type="Proteomes" id="UP001597180"/>
    </source>
</evidence>
<protein>
    <recommendedName>
        <fullName evidence="4">DUF4367 domain-containing protein</fullName>
    </recommendedName>
</protein>
<evidence type="ECO:0000313" key="2">
    <source>
        <dbReference type="EMBL" id="MFD1223086.1"/>
    </source>
</evidence>
<gene>
    <name evidence="2" type="ORF">ACFQ4B_23480</name>
</gene>
<proteinExistence type="predicted"/>
<keyword evidence="1" id="KW-0472">Membrane</keyword>
<name>A0ABW3URS5_9BACL</name>
<dbReference type="Proteomes" id="UP001597180">
    <property type="component" value="Unassembled WGS sequence"/>
</dbReference>
<reference evidence="3" key="1">
    <citation type="journal article" date="2019" name="Int. J. Syst. Evol. Microbiol.">
        <title>The Global Catalogue of Microorganisms (GCM) 10K type strain sequencing project: providing services to taxonomists for standard genome sequencing and annotation.</title>
        <authorList>
            <consortium name="The Broad Institute Genomics Platform"/>
            <consortium name="The Broad Institute Genome Sequencing Center for Infectious Disease"/>
            <person name="Wu L."/>
            <person name="Ma J."/>
        </authorList>
    </citation>
    <scope>NUCLEOTIDE SEQUENCE [LARGE SCALE GENOMIC DNA]</scope>
    <source>
        <strain evidence="3">CCUG 53270</strain>
    </source>
</reference>